<dbReference type="EMBL" id="BSXW01000055">
    <property type="protein sequence ID" value="GMF10821.1"/>
    <property type="molecule type" value="Genomic_DNA"/>
</dbReference>
<dbReference type="Pfam" id="PF01805">
    <property type="entry name" value="Surp"/>
    <property type="match status" value="1"/>
</dbReference>
<reference evidence="3" key="1">
    <citation type="submission" date="2023-04" db="EMBL/GenBank/DDBJ databases">
        <title>Phytophthora lilii NBRC 32176.</title>
        <authorList>
            <person name="Ichikawa N."/>
            <person name="Sato H."/>
            <person name="Tonouchi N."/>
        </authorList>
    </citation>
    <scope>NUCLEOTIDE SEQUENCE</scope>
    <source>
        <strain evidence="3">NBRC 32176</strain>
    </source>
</reference>
<comment type="caution">
    <text evidence="3">The sequence shown here is derived from an EMBL/GenBank/DDBJ whole genome shotgun (WGS) entry which is preliminary data.</text>
</comment>
<dbReference type="InterPro" id="IPR035967">
    <property type="entry name" value="SWAP/Surp_sf"/>
</dbReference>
<sequence length="254" mass="26768">MNTGAGRGAPPLSSAQLEQQFQARIAQAKEAARLASIAAAARAQNASNGPSFASGPVVPGVPFRPPPISMTAPPSAGFAAGPEPPAMGNIPVEVRNRIDRLVEFVARNGDAFEATARLRERDNPDFAFLTPGGPYSDYYQWKKQQMCAAQSARAETATGFTPSPPSRAPFGSPGSAPSPTMPSDPLGGISVGAMTNVCKYARINGVPMYAPIPREIIVNVGSLPPVEPARLDIRLSEFYRDEESTRQEGSLAGF</sequence>
<dbReference type="AlphaFoldDB" id="A0A9W6TD60"/>
<evidence type="ECO:0000313" key="4">
    <source>
        <dbReference type="Proteomes" id="UP001165083"/>
    </source>
</evidence>
<dbReference type="GO" id="GO:0048471">
    <property type="term" value="C:perinuclear region of cytoplasm"/>
    <property type="evidence" value="ECO:0007669"/>
    <property type="project" value="TreeGrafter"/>
</dbReference>
<dbReference type="PANTHER" id="PTHR12323:SF0">
    <property type="entry name" value="CALCIUM HOMEOSTASIS ENDOPLASMIC RETICULUM PROTEIN"/>
    <property type="match status" value="1"/>
</dbReference>
<dbReference type="OrthoDB" id="21470at2759"/>
<dbReference type="PROSITE" id="PS50128">
    <property type="entry name" value="SURP"/>
    <property type="match status" value="1"/>
</dbReference>
<dbReference type="GO" id="GO:0006396">
    <property type="term" value="P:RNA processing"/>
    <property type="evidence" value="ECO:0007669"/>
    <property type="project" value="InterPro"/>
</dbReference>
<evidence type="ECO:0000313" key="3">
    <source>
        <dbReference type="EMBL" id="GMF10821.1"/>
    </source>
</evidence>
<dbReference type="SUPFAM" id="SSF109905">
    <property type="entry name" value="Surp module (SWAP domain)"/>
    <property type="match status" value="1"/>
</dbReference>
<feature type="compositionally biased region" description="Low complexity" evidence="1">
    <location>
        <begin position="168"/>
        <end position="178"/>
    </location>
</feature>
<gene>
    <name evidence="3" type="ORF">Plil01_000158800</name>
</gene>
<protein>
    <submittedName>
        <fullName evidence="3">Unnamed protein product</fullName>
    </submittedName>
</protein>
<dbReference type="PANTHER" id="PTHR12323">
    <property type="entry name" value="SR-RELATED CTD ASSOCIATED FACTOR 6"/>
    <property type="match status" value="1"/>
</dbReference>
<evidence type="ECO:0000259" key="2">
    <source>
        <dbReference type="PROSITE" id="PS50128"/>
    </source>
</evidence>
<dbReference type="InterPro" id="IPR000061">
    <property type="entry name" value="Surp"/>
</dbReference>
<dbReference type="GO" id="GO:0003723">
    <property type="term" value="F:RNA binding"/>
    <property type="evidence" value="ECO:0007669"/>
    <property type="project" value="InterPro"/>
</dbReference>
<organism evidence="3 4">
    <name type="scientific">Phytophthora lilii</name>
    <dbReference type="NCBI Taxonomy" id="2077276"/>
    <lineage>
        <taxon>Eukaryota</taxon>
        <taxon>Sar</taxon>
        <taxon>Stramenopiles</taxon>
        <taxon>Oomycota</taxon>
        <taxon>Peronosporomycetes</taxon>
        <taxon>Peronosporales</taxon>
        <taxon>Peronosporaceae</taxon>
        <taxon>Phytophthora</taxon>
    </lineage>
</organism>
<feature type="domain" description="SURP motif" evidence="2">
    <location>
        <begin position="97"/>
        <end position="139"/>
    </location>
</feature>
<proteinExistence type="predicted"/>
<feature type="region of interest" description="Disordered" evidence="1">
    <location>
        <begin position="153"/>
        <end position="184"/>
    </location>
</feature>
<dbReference type="Gene3D" id="1.10.10.790">
    <property type="entry name" value="Surp module"/>
    <property type="match status" value="1"/>
</dbReference>
<name>A0A9W6TD60_9STRA</name>
<dbReference type="SMART" id="SM00648">
    <property type="entry name" value="SWAP"/>
    <property type="match status" value="1"/>
</dbReference>
<dbReference type="Proteomes" id="UP001165083">
    <property type="component" value="Unassembled WGS sequence"/>
</dbReference>
<accession>A0A9W6TD60</accession>
<keyword evidence="4" id="KW-1185">Reference proteome</keyword>
<evidence type="ECO:0000256" key="1">
    <source>
        <dbReference type="SAM" id="MobiDB-lite"/>
    </source>
</evidence>
<dbReference type="GO" id="GO:0006874">
    <property type="term" value="P:intracellular calcium ion homeostasis"/>
    <property type="evidence" value="ECO:0007669"/>
    <property type="project" value="TreeGrafter"/>
</dbReference>